<organism evidence="5">
    <name type="scientific">uncultured Caudovirales phage</name>
    <dbReference type="NCBI Taxonomy" id="2100421"/>
    <lineage>
        <taxon>Viruses</taxon>
        <taxon>Duplodnaviria</taxon>
        <taxon>Heunggongvirae</taxon>
        <taxon>Uroviricota</taxon>
        <taxon>Caudoviricetes</taxon>
        <taxon>Peduoviridae</taxon>
        <taxon>Maltschvirus</taxon>
        <taxon>Maltschvirus maltsch</taxon>
    </lineage>
</organism>
<protein>
    <submittedName>
        <fullName evidence="5">Uncharacterized protein</fullName>
    </submittedName>
</protein>
<dbReference type="EMBL" id="LR796930">
    <property type="protein sequence ID" value="CAB4175974.1"/>
    <property type="molecule type" value="Genomic_DNA"/>
</dbReference>
<reference evidence="5" key="1">
    <citation type="submission" date="2020-05" db="EMBL/GenBank/DDBJ databases">
        <authorList>
            <person name="Chiriac C."/>
            <person name="Salcher M."/>
            <person name="Ghai R."/>
            <person name="Kavagutti S V."/>
        </authorList>
    </citation>
    <scope>NUCLEOTIDE SEQUENCE</scope>
</reference>
<proteinExistence type="predicted"/>
<name>A0A6J5SQT8_9CAUD</name>
<dbReference type="EMBL" id="LR797458">
    <property type="protein sequence ID" value="CAB4217486.1"/>
    <property type="molecule type" value="Genomic_DNA"/>
</dbReference>
<sequence length="181" mass="19558">METSLDDLFSEAIATLRAAAPAKAAPAPSTWYRSRGIALIHADTQALLGNFTEYLHHAQPGSRRLVREDPPMPVEATETLSGSWWAELDAIPTPKRAWQESRLTTLPVSLRSLRVASPSVAVYAVFGEGCLDRVDLAADTIFARPGSSLTELVLLPAGTNILRDLSTASLTLLLTQLNQPL</sequence>
<accession>A0A6J5SQT8</accession>
<evidence type="ECO:0000313" key="4">
    <source>
        <dbReference type="EMBL" id="CAB4186497.1"/>
    </source>
</evidence>
<dbReference type="EMBL" id="LR797096">
    <property type="protein sequence ID" value="CAB4186497.1"/>
    <property type="molecule type" value="Genomic_DNA"/>
</dbReference>
<gene>
    <name evidence="4" type="ORF">UFOVP1147_36</name>
    <name evidence="5" type="ORF">UFOVP1594_32</name>
    <name evidence="1" type="ORF">UFOVP484_37</name>
    <name evidence="2" type="ORF">UFOVP808_53</name>
    <name evidence="3" type="ORF">UFOVP994_32</name>
</gene>
<evidence type="ECO:0000313" key="5">
    <source>
        <dbReference type="EMBL" id="CAB4217486.1"/>
    </source>
</evidence>
<evidence type="ECO:0000313" key="1">
    <source>
        <dbReference type="EMBL" id="CAB4146232.1"/>
    </source>
</evidence>
<dbReference type="EMBL" id="LR796751">
    <property type="protein sequence ID" value="CAB4163778.1"/>
    <property type="molecule type" value="Genomic_DNA"/>
</dbReference>
<evidence type="ECO:0000313" key="3">
    <source>
        <dbReference type="EMBL" id="CAB4175974.1"/>
    </source>
</evidence>
<dbReference type="EMBL" id="LR796463">
    <property type="protein sequence ID" value="CAB4146232.1"/>
    <property type="molecule type" value="Genomic_DNA"/>
</dbReference>
<evidence type="ECO:0000313" key="2">
    <source>
        <dbReference type="EMBL" id="CAB4163778.1"/>
    </source>
</evidence>